<proteinExistence type="predicted"/>
<dbReference type="GO" id="GO:0005886">
    <property type="term" value="C:plasma membrane"/>
    <property type="evidence" value="ECO:0007669"/>
    <property type="project" value="UniProtKB-SubCell"/>
</dbReference>
<dbReference type="PANTHER" id="PTHR21444">
    <property type="entry name" value="COILED-COIL DOMAIN-CONTAINING PROTEIN 180"/>
    <property type="match status" value="1"/>
</dbReference>
<evidence type="ECO:0000256" key="3">
    <source>
        <dbReference type="ARBA" id="ARBA00022475"/>
    </source>
</evidence>
<keyword evidence="2" id="KW-0813">Transport</keyword>
<dbReference type="Proteomes" id="UP000838412">
    <property type="component" value="Chromosome 17"/>
</dbReference>
<evidence type="ECO:0000313" key="10">
    <source>
        <dbReference type="Proteomes" id="UP000838412"/>
    </source>
</evidence>
<keyword evidence="3" id="KW-1003">Cell membrane</keyword>
<evidence type="ECO:0000256" key="5">
    <source>
        <dbReference type="ARBA" id="ARBA00022989"/>
    </source>
</evidence>
<evidence type="ECO:0000256" key="8">
    <source>
        <dbReference type="SAM" id="Phobius"/>
    </source>
</evidence>
<dbReference type="Pfam" id="PF14752">
    <property type="entry name" value="RBP_receptor"/>
    <property type="match status" value="1"/>
</dbReference>
<keyword evidence="10" id="KW-1185">Reference proteome</keyword>
<comment type="subcellular location">
    <subcellularLocation>
        <location evidence="1">Cell membrane</location>
        <topology evidence="1">Multi-pass membrane protein</topology>
    </subcellularLocation>
</comment>
<keyword evidence="7" id="KW-0675">Receptor</keyword>
<keyword evidence="5 8" id="KW-1133">Transmembrane helix</keyword>
<dbReference type="GO" id="GO:0071939">
    <property type="term" value="P:vitamin A import into cell"/>
    <property type="evidence" value="ECO:0007669"/>
    <property type="project" value="TreeGrafter"/>
</dbReference>
<organism evidence="9 10">
    <name type="scientific">Branchiostoma lanceolatum</name>
    <name type="common">Common lancelet</name>
    <name type="synonym">Amphioxus lanceolatum</name>
    <dbReference type="NCBI Taxonomy" id="7740"/>
    <lineage>
        <taxon>Eukaryota</taxon>
        <taxon>Metazoa</taxon>
        <taxon>Chordata</taxon>
        <taxon>Cephalochordata</taxon>
        <taxon>Leptocardii</taxon>
        <taxon>Amphioxiformes</taxon>
        <taxon>Branchiostomatidae</taxon>
        <taxon>Branchiostoma</taxon>
    </lineage>
</organism>
<dbReference type="EMBL" id="OV696702">
    <property type="protein sequence ID" value="CAH1248759.1"/>
    <property type="molecule type" value="Genomic_DNA"/>
</dbReference>
<accession>A0A8J9Z6P7</accession>
<dbReference type="InterPro" id="IPR026612">
    <property type="entry name" value="STRA6-like"/>
</dbReference>
<dbReference type="OrthoDB" id="2376984at2759"/>
<keyword evidence="4 8" id="KW-0812">Transmembrane</keyword>
<reference evidence="9" key="1">
    <citation type="submission" date="2022-01" db="EMBL/GenBank/DDBJ databases">
        <authorList>
            <person name="Braso-Vives M."/>
        </authorList>
    </citation>
    <scope>NUCLEOTIDE SEQUENCE</scope>
</reference>
<keyword evidence="6 8" id="KW-0472">Membrane</keyword>
<evidence type="ECO:0000256" key="1">
    <source>
        <dbReference type="ARBA" id="ARBA00004651"/>
    </source>
</evidence>
<dbReference type="PANTHER" id="PTHR21444:SF15">
    <property type="entry name" value="RECEPTOR FOR RETINOL UPTAKE STRA6"/>
    <property type="match status" value="1"/>
</dbReference>
<evidence type="ECO:0000256" key="2">
    <source>
        <dbReference type="ARBA" id="ARBA00022448"/>
    </source>
</evidence>
<evidence type="ECO:0000313" key="9">
    <source>
        <dbReference type="EMBL" id="CAH1248759.1"/>
    </source>
</evidence>
<gene>
    <name evidence="9" type="primary">STRA6</name>
    <name evidence="9" type="ORF">BLAG_LOCUS10064</name>
</gene>
<protein>
    <submittedName>
        <fullName evidence="9">STRA6 protein</fullName>
    </submittedName>
</protein>
<evidence type="ECO:0000256" key="6">
    <source>
        <dbReference type="ARBA" id="ARBA00023136"/>
    </source>
</evidence>
<dbReference type="GO" id="GO:0038023">
    <property type="term" value="F:signaling receptor activity"/>
    <property type="evidence" value="ECO:0007669"/>
    <property type="project" value="InterPro"/>
</dbReference>
<evidence type="ECO:0000256" key="7">
    <source>
        <dbReference type="ARBA" id="ARBA00023170"/>
    </source>
</evidence>
<feature type="transmembrane region" description="Helical" evidence="8">
    <location>
        <begin position="84"/>
        <end position="102"/>
    </location>
</feature>
<feature type="transmembrane region" description="Helical" evidence="8">
    <location>
        <begin position="123"/>
        <end position="149"/>
    </location>
</feature>
<dbReference type="GO" id="GO:0034632">
    <property type="term" value="F:retinol transmembrane transporter activity"/>
    <property type="evidence" value="ECO:0007669"/>
    <property type="project" value="InterPro"/>
</dbReference>
<dbReference type="AlphaFoldDB" id="A0A8J9Z6P7"/>
<feature type="transmembrane region" description="Helical" evidence="8">
    <location>
        <begin position="42"/>
        <end position="64"/>
    </location>
</feature>
<sequence length="282" mass="32809">MVNYRKHMRALYRGDVSWMPSNFQPSTANSIYSGMNYSGTQIAFILCGFVVQQATFLLICGALYGLVSYPQLIVWILQYSRPTIGVTTATLAVQMSLSAFVFSQRKINPTDKDRPLAIDNRKFYHATFYFLFFFNVMVGLLTTLLRVLLGGFLGGMSQARIDRSVFMQGFENWDFGFKSYLDMLRIEVAHNHPILLVFCQRLLNAAKRRHHMREIKSRRDHNPELRPLLTDVEFSFNSKDARFKKRLKLKWFVLYTIVRNPTVVGTRKHVIGRMEESERDHV</sequence>
<evidence type="ECO:0000256" key="4">
    <source>
        <dbReference type="ARBA" id="ARBA00022692"/>
    </source>
</evidence>
<name>A0A8J9Z6P7_BRALA</name>